<dbReference type="Proteomes" id="UP001240749">
    <property type="component" value="Segment"/>
</dbReference>
<evidence type="ECO:0000256" key="1">
    <source>
        <dbReference type="SAM" id="MobiDB-lite"/>
    </source>
</evidence>
<feature type="compositionally biased region" description="Polar residues" evidence="1">
    <location>
        <begin position="61"/>
        <end position="71"/>
    </location>
</feature>
<evidence type="ECO:0000313" key="3">
    <source>
        <dbReference type="Proteomes" id="UP001240749"/>
    </source>
</evidence>
<evidence type="ECO:0000313" key="2">
    <source>
        <dbReference type="EMBL" id="WGH21396.1"/>
    </source>
</evidence>
<name>A0AA49ESA9_9CAUD</name>
<reference evidence="2" key="1">
    <citation type="submission" date="2023-03" db="EMBL/GenBank/DDBJ databases">
        <authorList>
            <person name="Barcik Weissman S.N."/>
            <person name="Chang S."/>
            <person name="Chen D.A."/>
            <person name="Chew B."/>
            <person name="De Jesus J.L."/>
            <person name="Han M.T."/>
            <person name="Hsu T.-Y."/>
            <person name="Rivera W."/>
            <person name="Vu T.L."/>
            <person name="Garza D.R."/>
            <person name="Stephenson J.C."/>
            <person name="Zorawik M."/>
            <person name="Reddi K."/>
            <person name="Freise A.C."/>
            <person name="Furlong K.P."/>
            <person name="Rudner A.D."/>
            <person name="Beyer A.R."/>
            <person name="Chong R.A."/>
            <person name="Edgington N.P."/>
            <person name="Garcia Costas A.M."/>
            <person name="Gibb B.P."/>
            <person name="Klyczek K.K."/>
            <person name="Swerdlow S.J."/>
            <person name="Russell D.A."/>
            <person name="Jacobs-Sera D."/>
            <person name="Hatfull G.F."/>
        </authorList>
    </citation>
    <scope>NUCLEOTIDE SEQUENCE</scope>
</reference>
<feature type="compositionally biased region" description="Basic and acidic residues" evidence="1">
    <location>
        <begin position="48"/>
        <end position="60"/>
    </location>
</feature>
<organism evidence="2 3">
    <name type="scientific">Arthrobacter phage Emotion</name>
    <dbReference type="NCBI Taxonomy" id="3038361"/>
    <lineage>
        <taxon>Viruses</taxon>
        <taxon>Duplodnaviria</taxon>
        <taxon>Heunggongvirae</taxon>
        <taxon>Uroviricota</taxon>
        <taxon>Caudoviricetes</taxon>
        <taxon>Casidaviridae</taxon>
        <taxon>Emotionvirus</taxon>
        <taxon>Emotionvirus emotion</taxon>
    </lineage>
</organism>
<dbReference type="EMBL" id="OQ709216">
    <property type="protein sequence ID" value="WGH21396.1"/>
    <property type="molecule type" value="Genomic_DNA"/>
</dbReference>
<sequence>MTRPSMGRRQIVDWDEQDAYTSWRRLYCYLSKAGAVRYTKRRTHKRERREARAQIRKETRCSPSSSEHYDS</sequence>
<gene>
    <name evidence="2" type="primary">47</name>
    <name evidence="2" type="ORF">SEA_EMOTION_47</name>
</gene>
<protein>
    <submittedName>
        <fullName evidence="2">Uncharacterized protein</fullName>
    </submittedName>
</protein>
<feature type="region of interest" description="Disordered" evidence="1">
    <location>
        <begin position="39"/>
        <end position="71"/>
    </location>
</feature>
<accession>A0AA49ESA9</accession>
<proteinExistence type="predicted"/>
<keyword evidence="3" id="KW-1185">Reference proteome</keyword>